<evidence type="ECO:0000259" key="7">
    <source>
        <dbReference type="Pfam" id="PF00155"/>
    </source>
</evidence>
<dbReference type="AlphaFoldDB" id="A0A4Q1KNV5"/>
<keyword evidence="9" id="KW-1185">Reference proteome</keyword>
<keyword evidence="6" id="KW-0663">Pyridoxal phosphate</keyword>
<dbReference type="GO" id="GO:0030170">
    <property type="term" value="F:pyridoxal phosphate binding"/>
    <property type="evidence" value="ECO:0007669"/>
    <property type="project" value="InterPro"/>
</dbReference>
<comment type="similarity">
    <text evidence="2">Belongs to the class-I pyridoxal-phosphate-dependent aminotransferase family.</text>
</comment>
<comment type="cofactor">
    <cofactor evidence="1">
        <name>pyridoxal 5'-phosphate</name>
        <dbReference type="ChEBI" id="CHEBI:597326"/>
    </cofactor>
</comment>
<dbReference type="EMBL" id="SBKP01000001">
    <property type="protein sequence ID" value="RXR31100.1"/>
    <property type="molecule type" value="Genomic_DNA"/>
</dbReference>
<dbReference type="CDD" id="cd00609">
    <property type="entry name" value="AAT_like"/>
    <property type="match status" value="1"/>
</dbReference>
<dbReference type="NCBIfam" id="NF006719">
    <property type="entry name" value="PRK09257.1"/>
    <property type="match status" value="1"/>
</dbReference>
<proteinExistence type="inferred from homology"/>
<dbReference type="Gene3D" id="3.90.1150.10">
    <property type="entry name" value="Aspartate Aminotransferase, domain 1"/>
    <property type="match status" value="1"/>
</dbReference>
<dbReference type="GO" id="GO:0004838">
    <property type="term" value="F:L-tyrosine-2-oxoglutarate transaminase activity"/>
    <property type="evidence" value="ECO:0007669"/>
    <property type="project" value="TreeGrafter"/>
</dbReference>
<accession>A0A4Q1KNV5</accession>
<organism evidence="8 9">
    <name type="scientific">Sphingobium fluviale</name>
    <dbReference type="NCBI Taxonomy" id="2506423"/>
    <lineage>
        <taxon>Bacteria</taxon>
        <taxon>Pseudomonadati</taxon>
        <taxon>Pseudomonadota</taxon>
        <taxon>Alphaproteobacteria</taxon>
        <taxon>Sphingomonadales</taxon>
        <taxon>Sphingomonadaceae</taxon>
        <taxon>Sphingobium</taxon>
    </lineage>
</organism>
<dbReference type="InterPro" id="IPR015421">
    <property type="entry name" value="PyrdxlP-dep_Trfase_major"/>
</dbReference>
<feature type="domain" description="Aminotransferase class I/classII large" evidence="7">
    <location>
        <begin position="40"/>
        <end position="396"/>
    </location>
</feature>
<dbReference type="Proteomes" id="UP000290958">
    <property type="component" value="Unassembled WGS sequence"/>
</dbReference>
<dbReference type="InterPro" id="IPR015424">
    <property type="entry name" value="PyrdxlP-dep_Trfase"/>
</dbReference>
<evidence type="ECO:0000313" key="9">
    <source>
        <dbReference type="Proteomes" id="UP000290958"/>
    </source>
</evidence>
<keyword evidence="4 8" id="KW-0032">Aminotransferase</keyword>
<comment type="caution">
    <text evidence="8">The sequence shown here is derived from an EMBL/GenBank/DDBJ whole genome shotgun (WGS) entry which is preliminary data.</text>
</comment>
<dbReference type="SUPFAM" id="SSF53383">
    <property type="entry name" value="PLP-dependent transferases"/>
    <property type="match status" value="1"/>
</dbReference>
<reference evidence="9" key="1">
    <citation type="submission" date="2019-01" db="EMBL/GenBank/DDBJ databases">
        <title>Cytophagaceae bacterium strain CAR-16.</title>
        <authorList>
            <person name="Chen W.-M."/>
        </authorList>
    </citation>
    <scope>NUCLEOTIDE SEQUENCE [LARGE SCALE GENOMIC DNA]</scope>
    <source>
        <strain evidence="9">CHR27</strain>
    </source>
</reference>
<dbReference type="GO" id="GO:0005829">
    <property type="term" value="C:cytosol"/>
    <property type="evidence" value="ECO:0007669"/>
    <property type="project" value="TreeGrafter"/>
</dbReference>
<sequence>MTTIAAISASPSSPFAGLHHQPGDALLSLIASYAADPRSDKMDLGVGIYRDEQGNTPVLQSVKLAEQQLMQEQGTKSYLGAEGNKAYVALLGDLVFGPDMGGRPFHAALQTPGGTGALCMGAELIVRGSPGRSIWLGEPTWPNHAPIFQKAGVPIERYDYYDVAGMTVRYDALLQAMECAQPGDIFLLHGCCHNPTGADLSPAQWQEIAGIMGARGLVPFVDLAYQGLGDGLEEDAAGVRAFLNAVPQAIVAVSCSKNFGLYRERTGALYVIADAADEAARCLENLISLSRVFWSMPPDHGAAVVAAILADPSLTALWQTELADMRQRLNGLRAQLAATHPALAPLASQRGMFATLPLSPEAVGSLRERFGVYMPLSGRINIAGLRAETVSHFAELILPLLSRRSA</sequence>
<dbReference type="GO" id="GO:0042802">
    <property type="term" value="F:identical protein binding"/>
    <property type="evidence" value="ECO:0007669"/>
    <property type="project" value="TreeGrafter"/>
</dbReference>
<dbReference type="PRINTS" id="PR00799">
    <property type="entry name" value="TRANSAMINASE"/>
</dbReference>
<keyword evidence="5 8" id="KW-0808">Transferase</keyword>
<dbReference type="GO" id="GO:0004069">
    <property type="term" value="F:L-aspartate:2-oxoglutarate aminotransferase activity"/>
    <property type="evidence" value="ECO:0007669"/>
    <property type="project" value="TreeGrafter"/>
</dbReference>
<dbReference type="PANTHER" id="PTHR11879:SF22">
    <property type="entry name" value="ASPARTATE AMINOTRANSFERASE, MITOCHONDRIAL"/>
    <property type="match status" value="1"/>
</dbReference>
<dbReference type="GO" id="GO:0033585">
    <property type="term" value="P:L-phenylalanine biosynthetic process from chorismate via phenylpyruvate"/>
    <property type="evidence" value="ECO:0007669"/>
    <property type="project" value="TreeGrafter"/>
</dbReference>
<dbReference type="PANTHER" id="PTHR11879">
    <property type="entry name" value="ASPARTATE AMINOTRANSFERASE"/>
    <property type="match status" value="1"/>
</dbReference>
<protein>
    <submittedName>
        <fullName evidence="8">Aspartate/tyrosine/aromatic aminotransferase</fullName>
    </submittedName>
</protein>
<dbReference type="Gene3D" id="3.40.640.10">
    <property type="entry name" value="Type I PLP-dependent aspartate aminotransferase-like (Major domain)"/>
    <property type="match status" value="1"/>
</dbReference>
<evidence type="ECO:0000256" key="5">
    <source>
        <dbReference type="ARBA" id="ARBA00022679"/>
    </source>
</evidence>
<dbReference type="InterPro" id="IPR004839">
    <property type="entry name" value="Aminotransferase_I/II_large"/>
</dbReference>
<dbReference type="RefSeq" id="WP_129402868.1">
    <property type="nucleotide sequence ID" value="NZ_SBKP01000001.1"/>
</dbReference>
<evidence type="ECO:0000256" key="4">
    <source>
        <dbReference type="ARBA" id="ARBA00022576"/>
    </source>
</evidence>
<name>A0A4Q1KNV5_9SPHN</name>
<evidence type="ECO:0000256" key="3">
    <source>
        <dbReference type="ARBA" id="ARBA00011738"/>
    </source>
</evidence>
<evidence type="ECO:0000256" key="2">
    <source>
        <dbReference type="ARBA" id="ARBA00007441"/>
    </source>
</evidence>
<dbReference type="InterPro" id="IPR000796">
    <property type="entry name" value="Asp_trans"/>
</dbReference>
<dbReference type="InterPro" id="IPR015422">
    <property type="entry name" value="PyrdxlP-dep_Trfase_small"/>
</dbReference>
<comment type="subunit">
    <text evidence="3">Homodimer.</text>
</comment>
<gene>
    <name evidence="8" type="ORF">EQG66_02165</name>
</gene>
<evidence type="ECO:0000256" key="6">
    <source>
        <dbReference type="ARBA" id="ARBA00022898"/>
    </source>
</evidence>
<evidence type="ECO:0000313" key="8">
    <source>
        <dbReference type="EMBL" id="RXR31100.1"/>
    </source>
</evidence>
<evidence type="ECO:0000256" key="1">
    <source>
        <dbReference type="ARBA" id="ARBA00001933"/>
    </source>
</evidence>
<dbReference type="OrthoDB" id="9766445at2"/>
<dbReference type="Pfam" id="PF00155">
    <property type="entry name" value="Aminotran_1_2"/>
    <property type="match status" value="1"/>
</dbReference>